<keyword evidence="2" id="KW-1185">Reference proteome</keyword>
<evidence type="ECO:0000313" key="2">
    <source>
        <dbReference type="Proteomes" id="UP000075806"/>
    </source>
</evidence>
<organism evidence="1 2">
    <name type="scientific">Alkalihalobacillus trypoxylicola</name>
    <dbReference type="NCBI Taxonomy" id="519424"/>
    <lineage>
        <taxon>Bacteria</taxon>
        <taxon>Bacillati</taxon>
        <taxon>Bacillota</taxon>
        <taxon>Bacilli</taxon>
        <taxon>Bacillales</taxon>
        <taxon>Bacillaceae</taxon>
        <taxon>Alkalihalobacillus</taxon>
    </lineage>
</organism>
<dbReference type="Proteomes" id="UP000075806">
    <property type="component" value="Unassembled WGS sequence"/>
</dbReference>
<dbReference type="RefSeq" id="WP_061949159.1">
    <property type="nucleotide sequence ID" value="NZ_LTAO01000023.1"/>
</dbReference>
<dbReference type="EMBL" id="LTAO01000023">
    <property type="protein sequence ID" value="KYG29352.1"/>
    <property type="molecule type" value="Genomic_DNA"/>
</dbReference>
<proteinExistence type="predicted"/>
<protein>
    <submittedName>
        <fullName evidence="1">Uncharacterized protein</fullName>
    </submittedName>
</protein>
<sequence length="133" mass="15831">MDFSLKRTHELVSACRQIVNHMEVSGLQEQNLLANIKQQFESCEDVFAQTESEDKILPFVQLKLEELYKQIEELQSYTHQDYLSITNHNIEEYEALSYENQLNQSNVYHAKIDYYSTRKLLHNIEKIFHNMSN</sequence>
<evidence type="ECO:0000313" key="1">
    <source>
        <dbReference type="EMBL" id="KYG29352.1"/>
    </source>
</evidence>
<gene>
    <name evidence="1" type="ORF">AZF04_07450</name>
</gene>
<dbReference type="OrthoDB" id="2991673at2"/>
<dbReference type="AlphaFoldDB" id="A0A161PAY8"/>
<accession>A0A161PAY8</accession>
<name>A0A161PAY8_9BACI</name>
<reference evidence="1" key="1">
    <citation type="submission" date="2016-02" db="EMBL/GenBank/DDBJ databases">
        <title>Genome sequence of Bacillus trypoxylicola KCTC 13244(T).</title>
        <authorList>
            <person name="Jeong H."/>
            <person name="Park S.-H."/>
            <person name="Choi S.-K."/>
        </authorList>
    </citation>
    <scope>NUCLEOTIDE SEQUENCE [LARGE SCALE GENOMIC DNA]</scope>
    <source>
        <strain evidence="1">KCTC 13244</strain>
    </source>
</reference>
<comment type="caution">
    <text evidence="1">The sequence shown here is derived from an EMBL/GenBank/DDBJ whole genome shotgun (WGS) entry which is preliminary data.</text>
</comment>